<name>B2IF86_BEII9</name>
<dbReference type="InterPro" id="IPR003200">
    <property type="entry name" value="Nict_dMeBzImd_PRibTrfase"/>
</dbReference>
<keyword evidence="12" id="KW-1185">Reference proteome</keyword>
<dbReference type="Pfam" id="PF02277">
    <property type="entry name" value="DBI_PRT"/>
    <property type="match status" value="1"/>
</dbReference>
<evidence type="ECO:0000256" key="4">
    <source>
        <dbReference type="ARBA" id="ARBA00015486"/>
    </source>
</evidence>
<keyword evidence="5 10" id="KW-0169">Cobalamin biosynthesis</keyword>
<gene>
    <name evidence="10" type="primary">cobT</name>
    <name evidence="11" type="ordered locus">Bind_2029</name>
</gene>
<dbReference type="AlphaFoldDB" id="B2IF86"/>
<comment type="similarity">
    <text evidence="2 10">Belongs to the CobT family.</text>
</comment>
<proteinExistence type="inferred from homology"/>
<dbReference type="Gene3D" id="1.10.1610.10">
    <property type="match status" value="1"/>
</dbReference>
<evidence type="ECO:0000256" key="2">
    <source>
        <dbReference type="ARBA" id="ARBA00007110"/>
    </source>
</evidence>
<comment type="function">
    <text evidence="10">Catalyzes the synthesis of alpha-ribazole-5'-phosphate from nicotinate mononucleotide (NAMN) and 5,6-dimethylbenzimidazole (DMB).</text>
</comment>
<reference evidence="12" key="1">
    <citation type="submission" date="2008-03" db="EMBL/GenBank/DDBJ databases">
        <title>Complete sequence of chromosome of Beijerinckia indica subsp. indica ATCC 9039.</title>
        <authorList>
            <consortium name="US DOE Joint Genome Institute"/>
            <person name="Copeland A."/>
            <person name="Lucas S."/>
            <person name="Lapidus A."/>
            <person name="Glavina del Rio T."/>
            <person name="Dalin E."/>
            <person name="Tice H."/>
            <person name="Bruce D."/>
            <person name="Goodwin L."/>
            <person name="Pitluck S."/>
            <person name="LaButti K."/>
            <person name="Schmutz J."/>
            <person name="Larimer F."/>
            <person name="Land M."/>
            <person name="Hauser L."/>
            <person name="Kyrpides N."/>
            <person name="Mikhailova N."/>
            <person name="Dunfield P.F."/>
            <person name="Dedysh S.N."/>
            <person name="Liesack W."/>
            <person name="Saw J.H."/>
            <person name="Alam M."/>
            <person name="Chen Y."/>
            <person name="Murrell J.C."/>
            <person name="Richardson P."/>
        </authorList>
    </citation>
    <scope>NUCLEOTIDE SEQUENCE [LARGE SCALE GENOMIC DNA]</scope>
    <source>
        <strain evidence="12">ATCC 9039 / DSM 1715 / NCIMB 8712</strain>
    </source>
</reference>
<dbReference type="EMBL" id="CP001016">
    <property type="protein sequence ID" value="ACB95651.1"/>
    <property type="molecule type" value="Genomic_DNA"/>
</dbReference>
<dbReference type="HAMAP" id="MF_00230">
    <property type="entry name" value="CobT"/>
    <property type="match status" value="1"/>
</dbReference>
<reference evidence="11 12" key="2">
    <citation type="journal article" date="2010" name="J. Bacteriol.">
        <title>Complete genome sequence of Beijerinckia indica subsp. indica.</title>
        <authorList>
            <person name="Tamas I."/>
            <person name="Dedysh S.N."/>
            <person name="Liesack W."/>
            <person name="Stott M.B."/>
            <person name="Alam M."/>
            <person name="Murrell J.C."/>
            <person name="Dunfield P.F."/>
        </authorList>
    </citation>
    <scope>NUCLEOTIDE SEQUENCE [LARGE SCALE GENOMIC DNA]</scope>
    <source>
        <strain evidence="12">ATCC 9039 / DSM 1715 / NCIMB 8712</strain>
    </source>
</reference>
<dbReference type="Gene3D" id="3.40.50.10210">
    <property type="match status" value="1"/>
</dbReference>
<dbReference type="PANTHER" id="PTHR43463">
    <property type="entry name" value="NICOTINATE-NUCLEOTIDE--DIMETHYLBENZIMIDAZOLE PHOSPHORIBOSYLTRANSFERASE"/>
    <property type="match status" value="1"/>
</dbReference>
<dbReference type="GO" id="GO:0008939">
    <property type="term" value="F:nicotinate-nucleotide-dimethylbenzimidazole phosphoribosyltransferase activity"/>
    <property type="evidence" value="ECO:0007669"/>
    <property type="project" value="UniProtKB-UniRule"/>
</dbReference>
<dbReference type="eggNOG" id="COG2038">
    <property type="taxonomic scope" value="Bacteria"/>
</dbReference>
<dbReference type="STRING" id="395963.Bind_2029"/>
<dbReference type="Proteomes" id="UP000001695">
    <property type="component" value="Chromosome"/>
</dbReference>
<comment type="pathway">
    <text evidence="1 10">Nucleoside biosynthesis; alpha-ribazole biosynthesis; alpha-ribazole from 5,6-dimethylbenzimidazole: step 1/2.</text>
</comment>
<dbReference type="InterPro" id="IPR036087">
    <property type="entry name" value="Nict_dMeBzImd_PRibTrfase_sf"/>
</dbReference>
<dbReference type="SUPFAM" id="SSF52733">
    <property type="entry name" value="Nicotinate mononucleotide:5,6-dimethylbenzimidazole phosphoribosyltransferase (CobT)"/>
    <property type="match status" value="1"/>
</dbReference>
<dbReference type="GO" id="GO:0009236">
    <property type="term" value="P:cobalamin biosynthetic process"/>
    <property type="evidence" value="ECO:0007669"/>
    <property type="project" value="UniProtKB-UniRule"/>
</dbReference>
<dbReference type="UniPathway" id="UPA00061">
    <property type="reaction ID" value="UER00516"/>
</dbReference>
<dbReference type="NCBIfam" id="NF000996">
    <property type="entry name" value="PRK00105.1"/>
    <property type="match status" value="1"/>
</dbReference>
<evidence type="ECO:0000313" key="11">
    <source>
        <dbReference type="EMBL" id="ACB95651.1"/>
    </source>
</evidence>
<accession>B2IF86</accession>
<evidence type="ECO:0000256" key="1">
    <source>
        <dbReference type="ARBA" id="ARBA00005049"/>
    </source>
</evidence>
<dbReference type="CDD" id="cd02439">
    <property type="entry name" value="DMB-PRT_CobT"/>
    <property type="match status" value="1"/>
</dbReference>
<dbReference type="InterPro" id="IPR023195">
    <property type="entry name" value="Nict_dMeBzImd_PRibTrfase_N"/>
</dbReference>
<evidence type="ECO:0000256" key="9">
    <source>
        <dbReference type="ARBA" id="ARBA00047340"/>
    </source>
</evidence>
<dbReference type="InterPro" id="IPR017846">
    <property type="entry name" value="Nict_dMeBzImd_PRibTrfase_bact"/>
</dbReference>
<dbReference type="EC" id="2.4.2.21" evidence="3 10"/>
<evidence type="ECO:0000256" key="6">
    <source>
        <dbReference type="ARBA" id="ARBA00022676"/>
    </source>
</evidence>
<dbReference type="HOGENOM" id="CLU_002982_0_1_5"/>
<keyword evidence="6 10" id="KW-0328">Glycosyltransferase</keyword>
<sequence length="322" mass="33092">MPAASEAAVTAVRERQARLTKPEGSLGRLEEIVAFLAAWQDKPQPQMERPLVAIFAANHGVAARGVSAYPPSVTRAMMENFGNGGAAVNQICASFGTGLKIFELALDLPTEDITQKPAMDEAAAAATFAFGMEAIAGGIDLLCLGEMGIGNTTVAAAVYHGLYGGKPEDWVGQGTGVDAEGLRRKIDAVGTAVALHKDNLTDPLQVMRCLGGREIAAMAGAILAARIEHIPVILDGYVACASAAILQALHPGAIDHCLAGHVSAEKPHANVLARLGKAPLLDLGLRLGEGSGAALAIGIVKAALACHDGMATFDEAKVPGQV</sequence>
<keyword evidence="7 10" id="KW-0808">Transferase</keyword>
<evidence type="ECO:0000256" key="5">
    <source>
        <dbReference type="ARBA" id="ARBA00022573"/>
    </source>
</evidence>
<evidence type="ECO:0000256" key="10">
    <source>
        <dbReference type="HAMAP-Rule" id="MF_00230"/>
    </source>
</evidence>
<dbReference type="NCBIfam" id="TIGR03160">
    <property type="entry name" value="cobT_DBIPRT"/>
    <property type="match status" value="1"/>
</dbReference>
<evidence type="ECO:0000256" key="8">
    <source>
        <dbReference type="ARBA" id="ARBA00030686"/>
    </source>
</evidence>
<protein>
    <recommendedName>
        <fullName evidence="4 10">Nicotinate-nucleotide--dimethylbenzimidazole phosphoribosyltransferase</fullName>
        <shortName evidence="10">NN:DBI PRT</shortName>
        <ecNumber evidence="3 10">2.4.2.21</ecNumber>
    </recommendedName>
    <alternativeName>
        <fullName evidence="8 10">N(1)-alpha-phosphoribosyltransferase</fullName>
    </alternativeName>
</protein>
<comment type="catalytic activity">
    <reaction evidence="9 10">
        <text>5,6-dimethylbenzimidazole + nicotinate beta-D-ribonucleotide = alpha-ribazole 5'-phosphate + nicotinate + H(+)</text>
        <dbReference type="Rhea" id="RHEA:11196"/>
        <dbReference type="ChEBI" id="CHEBI:15378"/>
        <dbReference type="ChEBI" id="CHEBI:15890"/>
        <dbReference type="ChEBI" id="CHEBI:32544"/>
        <dbReference type="ChEBI" id="CHEBI:57502"/>
        <dbReference type="ChEBI" id="CHEBI:57918"/>
        <dbReference type="EC" id="2.4.2.21"/>
    </reaction>
</comment>
<evidence type="ECO:0000313" key="12">
    <source>
        <dbReference type="Proteomes" id="UP000001695"/>
    </source>
</evidence>
<organism evidence="11 12">
    <name type="scientific">Beijerinckia indica subsp. indica (strain ATCC 9039 / DSM 1715 / NCIMB 8712)</name>
    <dbReference type="NCBI Taxonomy" id="395963"/>
    <lineage>
        <taxon>Bacteria</taxon>
        <taxon>Pseudomonadati</taxon>
        <taxon>Pseudomonadota</taxon>
        <taxon>Alphaproteobacteria</taxon>
        <taxon>Hyphomicrobiales</taxon>
        <taxon>Beijerinckiaceae</taxon>
        <taxon>Beijerinckia</taxon>
    </lineage>
</organism>
<evidence type="ECO:0000256" key="7">
    <source>
        <dbReference type="ARBA" id="ARBA00022679"/>
    </source>
</evidence>
<dbReference type="KEGG" id="bid:Bind_2029"/>
<feature type="active site" description="Proton acceptor" evidence="10">
    <location>
        <position position="289"/>
    </location>
</feature>
<dbReference type="PANTHER" id="PTHR43463:SF1">
    <property type="entry name" value="NICOTINATE-NUCLEOTIDE--DIMETHYLBENZIMIDAZOLE PHOSPHORIBOSYLTRANSFERASE"/>
    <property type="match status" value="1"/>
</dbReference>
<evidence type="ECO:0000256" key="3">
    <source>
        <dbReference type="ARBA" id="ARBA00011991"/>
    </source>
</evidence>